<name>A0A8H6B595_9HELO</name>
<reference evidence="2 3" key="1">
    <citation type="journal article" date="2020" name="Phytopathology">
        <title>A high-quality genome resource of Botrytis fragariae, a new and rapidly spreading fungal pathogen causing strawberry gray mold in the U.S.A.</title>
        <authorList>
            <person name="Wu Y."/>
            <person name="Saski C.A."/>
            <person name="Schnabel G."/>
            <person name="Xiao S."/>
            <person name="Hu M."/>
        </authorList>
    </citation>
    <scope>NUCLEOTIDE SEQUENCE [LARGE SCALE GENOMIC DNA]</scope>
    <source>
        <strain evidence="2 3">BVB16</strain>
    </source>
</reference>
<keyword evidence="3" id="KW-1185">Reference proteome</keyword>
<sequence>MWPRFPEFIRFKTYRVLRAVESYLYGSTTRGVQRLTFGMYLKYGPEYDAEYHTGESNALKIVRSRTSIPVPNPIDLLVSPTESFLVMSRIEGVPAGHAIDECSDEEVHQMAQDLRSYITELHTIELNKDSKYAITNATGGPCLDYRIDSEPVGPFPTEKKFSESLQLGILPGSMHRTDHKTFFTHADLNMKHILVKDGKISGIVDWENSGWYPEYWEYIKCRFSVKIHKQWVKMIDETFEDKYEEELAIDRQYWDYQSAW</sequence>
<proteinExistence type="predicted"/>
<gene>
    <name evidence="2" type="ORF">Bfra_006890</name>
</gene>
<dbReference type="Proteomes" id="UP000531561">
    <property type="component" value="Unassembled WGS sequence"/>
</dbReference>
<evidence type="ECO:0000313" key="2">
    <source>
        <dbReference type="EMBL" id="KAF5879683.1"/>
    </source>
</evidence>
<protein>
    <recommendedName>
        <fullName evidence="1">Aminoglycoside phosphotransferase domain-containing protein</fullName>
    </recommendedName>
</protein>
<dbReference type="Pfam" id="PF01636">
    <property type="entry name" value="APH"/>
    <property type="match status" value="1"/>
</dbReference>
<dbReference type="Gene3D" id="3.90.1200.10">
    <property type="match status" value="1"/>
</dbReference>
<dbReference type="InterPro" id="IPR051678">
    <property type="entry name" value="AGP_Transferase"/>
</dbReference>
<dbReference type="AlphaFoldDB" id="A0A8H6B595"/>
<dbReference type="PANTHER" id="PTHR21310">
    <property type="entry name" value="AMINOGLYCOSIDE PHOSPHOTRANSFERASE-RELATED-RELATED"/>
    <property type="match status" value="1"/>
</dbReference>
<dbReference type="SUPFAM" id="SSF56112">
    <property type="entry name" value="Protein kinase-like (PK-like)"/>
    <property type="match status" value="1"/>
</dbReference>
<feature type="domain" description="Aminoglycoside phosphotransferase" evidence="1">
    <location>
        <begin position="55"/>
        <end position="224"/>
    </location>
</feature>
<dbReference type="RefSeq" id="XP_037198627.1">
    <property type="nucleotide sequence ID" value="XM_037337261.1"/>
</dbReference>
<dbReference type="InterPro" id="IPR011009">
    <property type="entry name" value="Kinase-like_dom_sf"/>
</dbReference>
<dbReference type="InterPro" id="IPR002575">
    <property type="entry name" value="Aminoglycoside_PTrfase"/>
</dbReference>
<accession>A0A8H6B595</accession>
<evidence type="ECO:0000313" key="3">
    <source>
        <dbReference type="Proteomes" id="UP000531561"/>
    </source>
</evidence>
<dbReference type="PANTHER" id="PTHR21310:SF58">
    <property type="entry name" value="AMINOGLYCOSIDE PHOSPHOTRANSFERASE DOMAIN-CONTAINING PROTEIN"/>
    <property type="match status" value="1"/>
</dbReference>
<dbReference type="GeneID" id="59260953"/>
<dbReference type="EMBL" id="JABFCT010000001">
    <property type="protein sequence ID" value="KAF5879683.1"/>
    <property type="molecule type" value="Genomic_DNA"/>
</dbReference>
<comment type="caution">
    <text evidence="2">The sequence shown here is derived from an EMBL/GenBank/DDBJ whole genome shotgun (WGS) entry which is preliminary data.</text>
</comment>
<organism evidence="2 3">
    <name type="scientific">Botrytis fragariae</name>
    <dbReference type="NCBI Taxonomy" id="1964551"/>
    <lineage>
        <taxon>Eukaryota</taxon>
        <taxon>Fungi</taxon>
        <taxon>Dikarya</taxon>
        <taxon>Ascomycota</taxon>
        <taxon>Pezizomycotina</taxon>
        <taxon>Leotiomycetes</taxon>
        <taxon>Helotiales</taxon>
        <taxon>Sclerotiniaceae</taxon>
        <taxon>Botrytis</taxon>
    </lineage>
</organism>
<evidence type="ECO:0000259" key="1">
    <source>
        <dbReference type="Pfam" id="PF01636"/>
    </source>
</evidence>
<dbReference type="CDD" id="cd05120">
    <property type="entry name" value="APH_ChoK_like"/>
    <property type="match status" value="1"/>
</dbReference>
<dbReference type="OrthoDB" id="3250044at2759"/>